<reference evidence="1" key="1">
    <citation type="submission" date="2022-04" db="EMBL/GenBank/DDBJ databases">
        <title>A functionally conserved STORR gene fusion in Papaver species that diverged 16.8 million years ago.</title>
        <authorList>
            <person name="Catania T."/>
        </authorList>
    </citation>
    <scope>NUCLEOTIDE SEQUENCE</scope>
    <source>
        <strain evidence="1">S-188037</strain>
    </source>
</reference>
<proteinExistence type="predicted"/>
<sequence length="64" mass="7123">WTSRLNWVARCLPSEVPSSDSIFPVFTCIANCIAGLHSPSEVQLSDSIFPVFMYISHGRCKYTG</sequence>
<dbReference type="Proteomes" id="UP001202328">
    <property type="component" value="Unassembled WGS sequence"/>
</dbReference>
<protein>
    <submittedName>
        <fullName evidence="1">Uncharacterized protein</fullName>
    </submittedName>
</protein>
<keyword evidence="2" id="KW-1185">Reference proteome</keyword>
<organism evidence="1 2">
    <name type="scientific">Papaver atlanticum</name>
    <dbReference type="NCBI Taxonomy" id="357466"/>
    <lineage>
        <taxon>Eukaryota</taxon>
        <taxon>Viridiplantae</taxon>
        <taxon>Streptophyta</taxon>
        <taxon>Embryophyta</taxon>
        <taxon>Tracheophyta</taxon>
        <taxon>Spermatophyta</taxon>
        <taxon>Magnoliopsida</taxon>
        <taxon>Ranunculales</taxon>
        <taxon>Papaveraceae</taxon>
        <taxon>Papaveroideae</taxon>
        <taxon>Papaver</taxon>
    </lineage>
</organism>
<dbReference type="EMBL" id="JAJJMB010016078">
    <property type="protein sequence ID" value="KAI3849785.1"/>
    <property type="molecule type" value="Genomic_DNA"/>
</dbReference>
<feature type="non-terminal residue" evidence="1">
    <location>
        <position position="1"/>
    </location>
</feature>
<evidence type="ECO:0000313" key="1">
    <source>
        <dbReference type="EMBL" id="KAI3849785.1"/>
    </source>
</evidence>
<dbReference type="AlphaFoldDB" id="A0AAD4X6M8"/>
<gene>
    <name evidence="1" type="ORF">MKW98_026699</name>
</gene>
<evidence type="ECO:0000313" key="2">
    <source>
        <dbReference type="Proteomes" id="UP001202328"/>
    </source>
</evidence>
<comment type="caution">
    <text evidence="1">The sequence shown here is derived from an EMBL/GenBank/DDBJ whole genome shotgun (WGS) entry which is preliminary data.</text>
</comment>
<name>A0AAD4X6M8_9MAGN</name>
<accession>A0AAD4X6M8</accession>